<accession>A0A165YL60</accession>
<dbReference type="EMBL" id="KV428247">
    <property type="protein sequence ID" value="KZT33359.1"/>
    <property type="molecule type" value="Genomic_DNA"/>
</dbReference>
<dbReference type="Proteomes" id="UP000076798">
    <property type="component" value="Unassembled WGS sequence"/>
</dbReference>
<proteinExistence type="predicted"/>
<protein>
    <recommendedName>
        <fullName evidence="3">F-box domain-containing protein</fullName>
    </recommendedName>
</protein>
<dbReference type="OrthoDB" id="3221235at2759"/>
<sequence length="610" mass="68915">MAFGSGIRTSTSSQTYRPSIAFDFASSDASQTSDAFRYPTKQKMPPDEAVINGKTDDLSLDDLCKGLESKLTDELHQSLFTRGSSSEKVSAIERTEQNLSVALREIEKRTTSHLRRQWNMHTPIGRLCDELISKIIEYCLYEKYGSSWTSYEFKSGFPSAYSVCAKWRSVAINTPALWSRIFLPMNRNLFRLFRDRTRSRTLDVVVQSDPEDIDADTAHGDALRQLAPRISHLEVTTFGDPDEHDQEELNFNKHVGRKEFSSLLTLKFSLAHWTSVPFTINAPGIQTLIWNGSPSIRSLSHPCRLINLSITSWSAKSPDILDILSEMPALERCSIWNPFDDPGSPSTTTHAKVSLPSLKSLRVHNVDPDEMDYLLQHLILPPYAAIESRTFAMRASVELFFRFGGPYMQSCETLKVTKSEATKPEDFESDIEIPDFFRGRWETGLCLTLMSRIRGWMKLHWIPGKDSPLSVEFLEVLSSYPNVLTRIELRHELPCPSALIEALGSWSLITHIRIQVGVDDFERLLTALEDTPDIICPALTVLDCCGVRFSSVRMAFFLGFRKDKSVPINELIMTTGFAEGSMDDFEHLLTKLSLCEIESGPDDVQGSRKV</sequence>
<organism evidence="1 2">
    <name type="scientific">Sistotremastrum suecicum HHB10207 ss-3</name>
    <dbReference type="NCBI Taxonomy" id="1314776"/>
    <lineage>
        <taxon>Eukaryota</taxon>
        <taxon>Fungi</taxon>
        <taxon>Dikarya</taxon>
        <taxon>Basidiomycota</taxon>
        <taxon>Agaricomycotina</taxon>
        <taxon>Agaricomycetes</taxon>
        <taxon>Sistotremastrales</taxon>
        <taxon>Sistotremastraceae</taxon>
        <taxon>Sistotremastrum</taxon>
    </lineage>
</organism>
<name>A0A165YL60_9AGAM</name>
<evidence type="ECO:0000313" key="2">
    <source>
        <dbReference type="Proteomes" id="UP000076798"/>
    </source>
</evidence>
<reference evidence="1 2" key="1">
    <citation type="journal article" date="2016" name="Mol. Biol. Evol.">
        <title>Comparative Genomics of Early-Diverging Mushroom-Forming Fungi Provides Insights into the Origins of Lignocellulose Decay Capabilities.</title>
        <authorList>
            <person name="Nagy L.G."/>
            <person name="Riley R."/>
            <person name="Tritt A."/>
            <person name="Adam C."/>
            <person name="Daum C."/>
            <person name="Floudas D."/>
            <person name="Sun H."/>
            <person name="Yadav J.S."/>
            <person name="Pangilinan J."/>
            <person name="Larsson K.H."/>
            <person name="Matsuura K."/>
            <person name="Barry K."/>
            <person name="Labutti K."/>
            <person name="Kuo R."/>
            <person name="Ohm R.A."/>
            <person name="Bhattacharya S.S."/>
            <person name="Shirouzu T."/>
            <person name="Yoshinaga Y."/>
            <person name="Martin F.M."/>
            <person name="Grigoriev I.V."/>
            <person name="Hibbett D.S."/>
        </authorList>
    </citation>
    <scope>NUCLEOTIDE SEQUENCE [LARGE SCALE GENOMIC DNA]</scope>
    <source>
        <strain evidence="1 2">HHB10207 ss-3</strain>
    </source>
</reference>
<dbReference type="AlphaFoldDB" id="A0A165YL60"/>
<evidence type="ECO:0008006" key="3">
    <source>
        <dbReference type="Google" id="ProtNLM"/>
    </source>
</evidence>
<evidence type="ECO:0000313" key="1">
    <source>
        <dbReference type="EMBL" id="KZT33359.1"/>
    </source>
</evidence>
<keyword evidence="2" id="KW-1185">Reference proteome</keyword>
<gene>
    <name evidence="1" type="ORF">SISSUDRAFT_420158</name>
</gene>